<evidence type="ECO:0000256" key="1">
    <source>
        <dbReference type="SAM" id="SignalP"/>
    </source>
</evidence>
<evidence type="ECO:0000313" key="2">
    <source>
        <dbReference type="EMBL" id="KAL3760718.1"/>
    </source>
</evidence>
<feature type="signal peptide" evidence="1">
    <location>
        <begin position="1"/>
        <end position="16"/>
    </location>
</feature>
<keyword evidence="1" id="KW-0732">Signal</keyword>
<dbReference type="EMBL" id="JALLBG020000172">
    <property type="protein sequence ID" value="KAL3760718.1"/>
    <property type="molecule type" value="Genomic_DNA"/>
</dbReference>
<sequence>MKLLATLILFTSSVNAWENPFVLRGSAAGNDEEVLVEVEASCADGTNAGIQATRKLWRDNGSSCDNIWQLQQSANRMKSRNFPSNGGNWRTNAYNQCARSGVDTTVQGYERQCLNDNPQECLDLGETAAEIIVNNYGCTVGAGYRNNNYKKTCRQVAYGYCQGQIPIKTQMWCSKIVSASDLIRLQNKCQTQINSMTGGEDDAPEFAIN</sequence>
<reference evidence="2 3" key="1">
    <citation type="submission" date="2024-10" db="EMBL/GenBank/DDBJ databases">
        <title>Updated reference genomes for cyclostephanoid diatoms.</title>
        <authorList>
            <person name="Roberts W.R."/>
            <person name="Alverson A.J."/>
        </authorList>
    </citation>
    <scope>NUCLEOTIDE SEQUENCE [LARGE SCALE GENOMIC DNA]</scope>
    <source>
        <strain evidence="2 3">AJA232-27</strain>
    </source>
</reference>
<evidence type="ECO:0000313" key="3">
    <source>
        <dbReference type="Proteomes" id="UP001530293"/>
    </source>
</evidence>
<proteinExistence type="predicted"/>
<organism evidence="2 3">
    <name type="scientific">Discostella pseudostelligera</name>
    <dbReference type="NCBI Taxonomy" id="259834"/>
    <lineage>
        <taxon>Eukaryota</taxon>
        <taxon>Sar</taxon>
        <taxon>Stramenopiles</taxon>
        <taxon>Ochrophyta</taxon>
        <taxon>Bacillariophyta</taxon>
        <taxon>Coscinodiscophyceae</taxon>
        <taxon>Thalassiosirophycidae</taxon>
        <taxon>Stephanodiscales</taxon>
        <taxon>Stephanodiscaceae</taxon>
        <taxon>Discostella</taxon>
    </lineage>
</organism>
<name>A0ABD3MCT0_9STRA</name>
<comment type="caution">
    <text evidence="2">The sequence shown here is derived from an EMBL/GenBank/DDBJ whole genome shotgun (WGS) entry which is preliminary data.</text>
</comment>
<dbReference type="Proteomes" id="UP001530293">
    <property type="component" value="Unassembled WGS sequence"/>
</dbReference>
<feature type="chain" id="PRO_5044832936" evidence="1">
    <location>
        <begin position="17"/>
        <end position="209"/>
    </location>
</feature>
<keyword evidence="3" id="KW-1185">Reference proteome</keyword>
<accession>A0ABD3MCT0</accession>
<gene>
    <name evidence="2" type="ORF">ACHAWU_003626</name>
</gene>
<dbReference type="AlphaFoldDB" id="A0ABD3MCT0"/>
<protein>
    <submittedName>
        <fullName evidence="2">Uncharacterized protein</fullName>
    </submittedName>
</protein>